<keyword evidence="1" id="KW-0812">Transmembrane</keyword>
<dbReference type="RefSeq" id="WP_000054088.1">
    <property type="nucleotide sequence ID" value="NZ_CAJHFL010000032.1"/>
</dbReference>
<dbReference type="Pfam" id="PF24801">
    <property type="entry name" value="FNIII-A_GpJ"/>
    <property type="match status" value="1"/>
</dbReference>
<gene>
    <name evidence="3" type="ORF">AUO97_15690</name>
</gene>
<sequence length="952" mass="106680">MSLKRVVIVPDVYKRDTWAYADVEDVCAYLAQQFAPSLPSGTKIYHGAIAESQNITPKNKRDIEKLQKLEGVFYVVVMPQEPISIAMWIYYAIVAITTAYTLYTVLTMPKPPSPTAGSANNELAQRSNQPRINGRIPDIFGRLRSYPDLIAQTFTTYVDGVEIEECLMCIGRGYYQILDMRDGDTDVANIAGTSVSVYDPFTSIVGIPIYRVGEEFNHLPKYVVNSDSINGQTIEQPNTAEFETQNVWFQSPNLIRATGIDFTQYFAANDRILLSGAVYGVQDVSLSGTIMVNENKMVIIESSTNIDNPNLFKGLLLTGALVDIETTTGTPPDQITEIDTRDLSGQFDVSGVTKTVISGGFHYEITLSNPQRVNANWLHVNKSYTITAGASLNHNANSITLDDIYTINSISSDTIALVNPSAINNEWDKLLTLPNQSTQGQDALVRFDSISSKYVGWFNLEMPEATQAVFNLFFPNGLFYQDSKGGVWEEGFTLVIELQSIDNSGNPVGEVTTIQQNIRAKNKSQFGRTLYIDLPNAGSFRFRLSRTTATQAGKTQDTCKIKSVYGMAESSIDHYGNVTVIRSKTVATDGALSLKERKLNCLVNRKLPINGTGPLQVTRSAGQALINLALDEYIGRRTIDEIDIDQINEEIEKVNAYFGSDRMSEFNYTIDDDNLSFEEIAGMVASAAFCEVYRYGSVTRLKFEQPQENAVLLFNHRNKVPGTEKRTTRWDDKNYDGLELEYTSDKDDARIKYSLYWDNATKSTKEGPFAKNPLKITTTGIRNEEQAKTRAWREWMKVLYKAFLCEFEALDESELLLRNDAILIADNRGDLTQDGEIRGVDGLFLTTSQPCFFENGQDHYIYVQLPDKTVDMIPCVAGDDEYSIKLLRAPLIPIIINPSNYIGYTGYKLVKATEAEAFMFMLDEITPKSPMTNNLIASNYDSRFYQHDHDFV</sequence>
<dbReference type="NCBIfam" id="NF040662">
    <property type="entry name" value="attach_TipJ_rel"/>
    <property type="match status" value="1"/>
</dbReference>
<evidence type="ECO:0000259" key="2">
    <source>
        <dbReference type="Pfam" id="PF24801"/>
    </source>
</evidence>
<dbReference type="Proteomes" id="UP000072389">
    <property type="component" value="Chromosome"/>
</dbReference>
<dbReference type="EMBL" id="CP018664">
    <property type="protein sequence ID" value="APP32194.1"/>
    <property type="molecule type" value="Genomic_DNA"/>
</dbReference>
<evidence type="ECO:0000313" key="3">
    <source>
        <dbReference type="EMBL" id="APP32194.1"/>
    </source>
</evidence>
<accession>A0A5P1UMH6</accession>
<dbReference type="InterPro" id="IPR055385">
    <property type="entry name" value="GpJ_HDII-ins2"/>
</dbReference>
<keyword evidence="1" id="KW-1133">Transmembrane helix</keyword>
<name>A0A5P1UMH6_ACIBA</name>
<keyword evidence="1" id="KW-0472">Membrane</keyword>
<proteinExistence type="predicted"/>
<feature type="domain" description="Tip attachment protein J HDII-ins2" evidence="2">
    <location>
        <begin position="463"/>
        <end position="564"/>
    </location>
</feature>
<protein>
    <recommendedName>
        <fullName evidence="2">Tip attachment protein J HDII-ins2 domain-containing protein</fullName>
    </recommendedName>
</protein>
<evidence type="ECO:0000313" key="4">
    <source>
        <dbReference type="Proteomes" id="UP000072389"/>
    </source>
</evidence>
<reference evidence="3 4" key="1">
    <citation type="journal article" date="2014" name="Antimicrob. Agents Chemother.">
        <title>Triclosan can select for an AdeIJK-overexpressing mutant of Acinetobacter baumannii ATCC 17978 that displays reduced susceptibility to multiple antibiotics.</title>
        <authorList>
            <person name="Fernando D.M."/>
            <person name="Xu W."/>
            <person name="Loewen P.C."/>
            <person name="Zhanel G.G."/>
            <person name="Kumar A."/>
        </authorList>
    </citation>
    <scope>NUCLEOTIDE SEQUENCE [LARGE SCALE GENOMIC DNA]</scope>
    <source>
        <strain evidence="4">ATCC 17978</strain>
    </source>
</reference>
<feature type="transmembrane region" description="Helical" evidence="1">
    <location>
        <begin position="88"/>
        <end position="106"/>
    </location>
</feature>
<evidence type="ECO:0000256" key="1">
    <source>
        <dbReference type="SAM" id="Phobius"/>
    </source>
</evidence>
<dbReference type="AlphaFoldDB" id="A0A5P1UMH6"/>
<organism evidence="3 4">
    <name type="scientific">Acinetobacter baumannii</name>
    <dbReference type="NCBI Taxonomy" id="470"/>
    <lineage>
        <taxon>Bacteria</taxon>
        <taxon>Pseudomonadati</taxon>
        <taxon>Pseudomonadota</taxon>
        <taxon>Gammaproteobacteria</taxon>
        <taxon>Moraxellales</taxon>
        <taxon>Moraxellaceae</taxon>
        <taxon>Acinetobacter</taxon>
        <taxon>Acinetobacter calcoaceticus/baumannii complex</taxon>
    </lineage>
</organism>